<keyword evidence="2" id="KW-1133">Transmembrane helix</keyword>
<comment type="caution">
    <text evidence="3">The sequence shown here is derived from an EMBL/GenBank/DDBJ whole genome shotgun (WGS) entry which is preliminary data.</text>
</comment>
<keyword evidence="2" id="KW-0812">Transmembrane</keyword>
<evidence type="ECO:0000313" key="4">
    <source>
        <dbReference type="Proteomes" id="UP001430919"/>
    </source>
</evidence>
<protein>
    <submittedName>
        <fullName evidence="3">Uncharacterized protein</fullName>
    </submittedName>
</protein>
<dbReference type="EMBL" id="JAJJMO010000001">
    <property type="protein sequence ID" value="MCC9071256.1"/>
    <property type="molecule type" value="Genomic_DNA"/>
</dbReference>
<feature type="transmembrane region" description="Helical" evidence="2">
    <location>
        <begin position="428"/>
        <end position="450"/>
    </location>
</feature>
<organism evidence="3 4">
    <name type="scientific">Flavobacterium pisciphilum</name>
    <dbReference type="NCBI Taxonomy" id="2893755"/>
    <lineage>
        <taxon>Bacteria</taxon>
        <taxon>Pseudomonadati</taxon>
        <taxon>Bacteroidota</taxon>
        <taxon>Flavobacteriia</taxon>
        <taxon>Flavobacteriales</taxon>
        <taxon>Flavobacteriaceae</taxon>
        <taxon>Flavobacterium</taxon>
    </lineage>
</organism>
<keyword evidence="4" id="KW-1185">Reference proteome</keyword>
<dbReference type="Proteomes" id="UP001430919">
    <property type="component" value="Unassembled WGS sequence"/>
</dbReference>
<name>A0ABS8MR72_9FLAO</name>
<reference evidence="3" key="1">
    <citation type="submission" date="2021-11" db="EMBL/GenBank/DDBJ databases">
        <title>Description of novel Flavobacterium species.</title>
        <authorList>
            <person name="Saticioglu I.B."/>
            <person name="Ay H."/>
            <person name="Altun S."/>
            <person name="Duman M."/>
        </authorList>
    </citation>
    <scope>NUCLEOTIDE SEQUENCE</scope>
    <source>
        <strain evidence="3">F-65</strain>
    </source>
</reference>
<feature type="region of interest" description="Disordered" evidence="1">
    <location>
        <begin position="220"/>
        <end position="239"/>
    </location>
</feature>
<sequence>MRFEKIEIELSNKDNQLLNEIDDLRKKKEEIDPEKLSIQLLDSIKNTAINSIALSLGISDLVDGLSPKNGIDLENEYKKYLEWDQRPANEKSKEYKTTNIHPDEFKNFLNKTNNLSYNRNELTKDKITGNSFKKTINELKKENPEGFICAYTGKFYKHGENYHYEHVKSTHEISQDRVLNYVTTIEERRDFANSKENLVAIGGELNQSLGKTKIENIEEWKEQKSSKDNNKTNKEYHEVDNEKMSATVEKSVNKLNDIKESKTVEYSLKTKGKIVVGNVAKGAAKAAVGKLLTITIVEIVNEYQKKEENDVKESIKNITSNIKERAKDVLETFKNHSINGFISSLVDALLNSLFKIAKNIFKFIKTAFNSILSSIKILFDSNLSWEERINEALKILGVAVLGLVGIALEEIIEKALISALPFTTPFAGFISFILSGLIVGIGSVLVLQAFQKYKNNIELKKLQGDENSLLEKKEKVNLAQLGINNVTTTEVVIKSIVIFENTLPLIQSFRNAIDENLKNIQNSSLLITNNIERTKINIDENDDLLKILESL</sequence>
<keyword evidence="2" id="KW-0472">Membrane</keyword>
<proteinExistence type="predicted"/>
<evidence type="ECO:0000256" key="1">
    <source>
        <dbReference type="SAM" id="MobiDB-lite"/>
    </source>
</evidence>
<evidence type="ECO:0000313" key="3">
    <source>
        <dbReference type="EMBL" id="MCC9071256.1"/>
    </source>
</evidence>
<accession>A0ABS8MR72</accession>
<dbReference type="RefSeq" id="WP_229987882.1">
    <property type="nucleotide sequence ID" value="NZ_JAJJMO010000001.1"/>
</dbReference>
<evidence type="ECO:0000256" key="2">
    <source>
        <dbReference type="SAM" id="Phobius"/>
    </source>
</evidence>
<gene>
    <name evidence="3" type="ORF">LNQ49_06565</name>
</gene>